<name>A0ABT8MAW1_9EURY</name>
<gene>
    <name evidence="1" type="ORF">FGU65_09235</name>
</gene>
<proteinExistence type="predicted"/>
<dbReference type="RefSeq" id="WP_301664199.1">
    <property type="nucleotide sequence ID" value="NZ_VCYH01000005.1"/>
</dbReference>
<dbReference type="EMBL" id="VCYH01000005">
    <property type="protein sequence ID" value="MDN7025067.1"/>
    <property type="molecule type" value="Genomic_DNA"/>
</dbReference>
<accession>A0ABT8MAW1</accession>
<protein>
    <submittedName>
        <fullName evidence="1">Uncharacterized protein</fullName>
    </submittedName>
</protein>
<keyword evidence="2" id="KW-1185">Reference proteome</keyword>
<dbReference type="Proteomes" id="UP001168338">
    <property type="component" value="Unassembled WGS sequence"/>
</dbReference>
<reference evidence="1" key="1">
    <citation type="submission" date="2019-05" db="EMBL/GenBank/DDBJ databases">
        <title>Methanoculleus sp. FWC-SCC1, a methanogenic archaeon isolated from deep marine cold seep.</title>
        <authorList>
            <person name="Chen Y.-W."/>
            <person name="Chen S.-C."/>
            <person name="Teng N.-H."/>
            <person name="Lai M.-C."/>
        </authorList>
    </citation>
    <scope>NUCLEOTIDE SEQUENCE</scope>
    <source>
        <strain evidence="1">FWC-SCC1</strain>
    </source>
</reference>
<evidence type="ECO:0000313" key="2">
    <source>
        <dbReference type="Proteomes" id="UP001168338"/>
    </source>
</evidence>
<evidence type="ECO:0000313" key="1">
    <source>
        <dbReference type="EMBL" id="MDN7025067.1"/>
    </source>
</evidence>
<comment type="caution">
    <text evidence="1">The sequence shown here is derived from an EMBL/GenBank/DDBJ whole genome shotgun (WGS) entry which is preliminary data.</text>
</comment>
<organism evidence="1 2">
    <name type="scientific">Methanoculleus frigidifontis</name>
    <dbReference type="NCBI Taxonomy" id="2584085"/>
    <lineage>
        <taxon>Archaea</taxon>
        <taxon>Methanobacteriati</taxon>
        <taxon>Methanobacteriota</taxon>
        <taxon>Stenosarchaea group</taxon>
        <taxon>Methanomicrobia</taxon>
        <taxon>Methanomicrobiales</taxon>
        <taxon>Methanomicrobiaceae</taxon>
        <taxon>Methanoculleus</taxon>
    </lineage>
</organism>
<sequence length="63" mass="7353">MEQQQTHYHYHLDPDSIEIGTPGKGGCIKVYGDCRNPEDFRRRIQAAHELRKFANELINEVAR</sequence>